<comment type="caution">
    <text evidence="2">The sequence shown here is derived from an EMBL/GenBank/DDBJ whole genome shotgun (WGS) entry which is preliminary data.</text>
</comment>
<feature type="region of interest" description="Disordered" evidence="1">
    <location>
        <begin position="1"/>
        <end position="67"/>
    </location>
</feature>
<dbReference type="VEuPathDB" id="FungiDB:C8Q69DRAFT_522288"/>
<dbReference type="AlphaFoldDB" id="A0A443HPV7"/>
<reference evidence="2 3" key="1">
    <citation type="journal article" date="2018" name="Front. Microbiol.">
        <title>Genomic and genetic insights into a cosmopolitan fungus, Paecilomyces variotii (Eurotiales).</title>
        <authorList>
            <person name="Urquhart A.S."/>
            <person name="Mondo S.J."/>
            <person name="Makela M.R."/>
            <person name="Hane J.K."/>
            <person name="Wiebenga A."/>
            <person name="He G."/>
            <person name="Mihaltcheva S."/>
            <person name="Pangilinan J."/>
            <person name="Lipzen A."/>
            <person name="Barry K."/>
            <person name="de Vries R.P."/>
            <person name="Grigoriev I.V."/>
            <person name="Idnurm A."/>
        </authorList>
    </citation>
    <scope>NUCLEOTIDE SEQUENCE [LARGE SCALE GENOMIC DNA]</scope>
    <source>
        <strain evidence="2 3">CBS 101075</strain>
    </source>
</reference>
<sequence>MAISPNRPQPCYCHELQNPPIRSGSRPSPLENNNKKDSLTSHKHSLSSSSSNKTQSFQTSSSASTKETFRNLTREILNSELFLRSDSKIVQSEEAEPVKFNPMSVTSLETSLEVPIILSEEQTSYTNMADGNPFYGEHQYLWNMSPEMEMQQSSPSQSPSPKTSSYQSESVMPLFSGRHIPHSVSEKYIVDRPQPLRVRFKNPDYATPSYGRGEKSPIREYEVPVRGRSRERFNDDYDDIDFDLDSPPRRSRSPHKKLFGENGWLGRSASMKDNEKYRKTPFKSLGEKIKQHVEGLAGDVAKAYTTQFSHPKIVTDGRLPISLDPPTQAKLYSEIEAMICVSANKFLLQQYKEGRLSVESINKATNFWASKNRPQVPEFQFDQATQRDLVLHNIRTLDFNGEYSTNPVALNSTLHNWKAVAKEMSVRTFCNRDSVIRKHMHDTYKILEMLGAPLATFLAFQELQMKALAMMKEHTKKTYHPRNSNGHSRSSSEKHSSNNSY</sequence>
<gene>
    <name evidence="2" type="ORF">C8Q69DRAFT_522288</name>
</gene>
<dbReference type="STRING" id="264951.A0A443HPV7"/>
<name>A0A443HPV7_BYSSP</name>
<organism evidence="2 3">
    <name type="scientific">Byssochlamys spectabilis</name>
    <name type="common">Paecilomyces variotii</name>
    <dbReference type="NCBI Taxonomy" id="264951"/>
    <lineage>
        <taxon>Eukaryota</taxon>
        <taxon>Fungi</taxon>
        <taxon>Dikarya</taxon>
        <taxon>Ascomycota</taxon>
        <taxon>Pezizomycotina</taxon>
        <taxon>Eurotiomycetes</taxon>
        <taxon>Eurotiomycetidae</taxon>
        <taxon>Eurotiales</taxon>
        <taxon>Thermoascaceae</taxon>
        <taxon>Paecilomyces</taxon>
    </lineage>
</organism>
<keyword evidence="3" id="KW-1185">Reference proteome</keyword>
<proteinExistence type="predicted"/>
<feature type="region of interest" description="Disordered" evidence="1">
    <location>
        <begin position="239"/>
        <end position="259"/>
    </location>
</feature>
<dbReference type="GeneID" id="39602818"/>
<feature type="region of interest" description="Disordered" evidence="1">
    <location>
        <begin position="477"/>
        <end position="501"/>
    </location>
</feature>
<evidence type="ECO:0000313" key="3">
    <source>
        <dbReference type="Proteomes" id="UP000283841"/>
    </source>
</evidence>
<protein>
    <submittedName>
        <fullName evidence="2">Uncharacterized protein</fullName>
    </submittedName>
</protein>
<accession>A0A443HPV7</accession>
<feature type="region of interest" description="Disordered" evidence="1">
    <location>
        <begin position="148"/>
        <end position="169"/>
    </location>
</feature>
<dbReference type="EMBL" id="RCNU01000008">
    <property type="protein sequence ID" value="RWQ93873.1"/>
    <property type="molecule type" value="Genomic_DNA"/>
</dbReference>
<feature type="compositionally biased region" description="Low complexity" evidence="1">
    <location>
        <begin position="46"/>
        <end position="65"/>
    </location>
</feature>
<dbReference type="RefSeq" id="XP_028483518.1">
    <property type="nucleotide sequence ID" value="XM_028633541.1"/>
</dbReference>
<evidence type="ECO:0000313" key="2">
    <source>
        <dbReference type="EMBL" id="RWQ93873.1"/>
    </source>
</evidence>
<feature type="compositionally biased region" description="Basic and acidic residues" evidence="1">
    <location>
        <begin position="490"/>
        <end position="501"/>
    </location>
</feature>
<dbReference type="Proteomes" id="UP000283841">
    <property type="component" value="Unassembled WGS sequence"/>
</dbReference>
<evidence type="ECO:0000256" key="1">
    <source>
        <dbReference type="SAM" id="MobiDB-lite"/>
    </source>
</evidence>